<evidence type="ECO:0000313" key="1">
    <source>
        <dbReference type="EMBL" id="KIN97239.1"/>
    </source>
</evidence>
<dbReference type="HOGENOM" id="CLU_105528_0_0_1"/>
<dbReference type="InParanoid" id="A0A0C3N874"/>
<evidence type="ECO:0000313" key="2">
    <source>
        <dbReference type="Proteomes" id="UP000054217"/>
    </source>
</evidence>
<accession>A0A0C3N874</accession>
<dbReference type="Proteomes" id="UP000054217">
    <property type="component" value="Unassembled WGS sequence"/>
</dbReference>
<sequence length="233" mass="26954">MDVRTTNLSYLSMIIQYIGAQFRQFTYALQQANNPSNRLPDDWYQQVQVETHILKQALATCNTYGTIMKVPYVANELLWWTAIQNMGETALLAHIMELNVLQVKRGEVRHMIHTSPMPHTWWTRDPTHLDGYDRRSLQEVLQEAKEFFVGVEEGKESLPLLCDMDQMPSDSIGQMIESCDEMIHQEEEEIRQLHGVMEFCSERLTLFDSLGQVQDQLEDFQVNSVTQPGASNK</sequence>
<dbReference type="AlphaFoldDB" id="A0A0C3N874"/>
<reference evidence="2" key="2">
    <citation type="submission" date="2015-01" db="EMBL/GenBank/DDBJ databases">
        <title>Evolutionary Origins and Diversification of the Mycorrhizal Mutualists.</title>
        <authorList>
            <consortium name="DOE Joint Genome Institute"/>
            <consortium name="Mycorrhizal Genomics Consortium"/>
            <person name="Kohler A."/>
            <person name="Kuo A."/>
            <person name="Nagy L.G."/>
            <person name="Floudas D."/>
            <person name="Copeland A."/>
            <person name="Barry K.W."/>
            <person name="Cichocki N."/>
            <person name="Veneault-Fourrey C."/>
            <person name="LaButti K."/>
            <person name="Lindquist E.A."/>
            <person name="Lipzen A."/>
            <person name="Lundell T."/>
            <person name="Morin E."/>
            <person name="Murat C."/>
            <person name="Riley R."/>
            <person name="Ohm R."/>
            <person name="Sun H."/>
            <person name="Tunlid A."/>
            <person name="Henrissat B."/>
            <person name="Grigoriev I.V."/>
            <person name="Hibbett D.S."/>
            <person name="Martin F."/>
        </authorList>
    </citation>
    <scope>NUCLEOTIDE SEQUENCE [LARGE SCALE GENOMIC DNA]</scope>
    <source>
        <strain evidence="2">Marx 270</strain>
    </source>
</reference>
<dbReference type="EMBL" id="KN832032">
    <property type="protein sequence ID" value="KIN97239.1"/>
    <property type="molecule type" value="Genomic_DNA"/>
</dbReference>
<keyword evidence="2" id="KW-1185">Reference proteome</keyword>
<gene>
    <name evidence="1" type="ORF">M404DRAFT_32462</name>
</gene>
<name>A0A0C3N874_PISTI</name>
<proteinExistence type="predicted"/>
<dbReference type="OrthoDB" id="2652940at2759"/>
<reference evidence="1 2" key="1">
    <citation type="submission" date="2014-04" db="EMBL/GenBank/DDBJ databases">
        <authorList>
            <consortium name="DOE Joint Genome Institute"/>
            <person name="Kuo A."/>
            <person name="Kohler A."/>
            <person name="Costa M.D."/>
            <person name="Nagy L.G."/>
            <person name="Floudas D."/>
            <person name="Copeland A."/>
            <person name="Barry K.W."/>
            <person name="Cichocki N."/>
            <person name="Veneault-Fourrey C."/>
            <person name="LaButti K."/>
            <person name="Lindquist E.A."/>
            <person name="Lipzen A."/>
            <person name="Lundell T."/>
            <person name="Morin E."/>
            <person name="Murat C."/>
            <person name="Sun H."/>
            <person name="Tunlid A."/>
            <person name="Henrissat B."/>
            <person name="Grigoriev I.V."/>
            <person name="Hibbett D.S."/>
            <person name="Martin F."/>
            <person name="Nordberg H.P."/>
            <person name="Cantor M.N."/>
            <person name="Hua S.X."/>
        </authorList>
    </citation>
    <scope>NUCLEOTIDE SEQUENCE [LARGE SCALE GENOMIC DNA]</scope>
    <source>
        <strain evidence="1 2">Marx 270</strain>
    </source>
</reference>
<organism evidence="1 2">
    <name type="scientific">Pisolithus tinctorius Marx 270</name>
    <dbReference type="NCBI Taxonomy" id="870435"/>
    <lineage>
        <taxon>Eukaryota</taxon>
        <taxon>Fungi</taxon>
        <taxon>Dikarya</taxon>
        <taxon>Basidiomycota</taxon>
        <taxon>Agaricomycotina</taxon>
        <taxon>Agaricomycetes</taxon>
        <taxon>Agaricomycetidae</taxon>
        <taxon>Boletales</taxon>
        <taxon>Sclerodermatineae</taxon>
        <taxon>Pisolithaceae</taxon>
        <taxon>Pisolithus</taxon>
    </lineage>
</organism>
<protein>
    <submittedName>
        <fullName evidence="1">Uncharacterized protein</fullName>
    </submittedName>
</protein>